<feature type="compositionally biased region" description="Basic and acidic residues" evidence="3">
    <location>
        <begin position="1"/>
        <end position="10"/>
    </location>
</feature>
<feature type="domain" description="OmpA-like" evidence="5">
    <location>
        <begin position="284"/>
        <end position="395"/>
    </location>
</feature>
<dbReference type="Proteomes" id="UP000600139">
    <property type="component" value="Unassembled WGS sequence"/>
</dbReference>
<dbReference type="Gene3D" id="3.30.1330.60">
    <property type="entry name" value="OmpA-like domain"/>
    <property type="match status" value="1"/>
</dbReference>
<evidence type="ECO:0000256" key="3">
    <source>
        <dbReference type="SAM" id="MobiDB-lite"/>
    </source>
</evidence>
<keyword evidence="4" id="KW-1133">Transmembrane helix</keyword>
<name>A0A934VD70_9BACT</name>
<feature type="coiled-coil region" evidence="2">
    <location>
        <begin position="173"/>
        <end position="240"/>
    </location>
</feature>
<evidence type="ECO:0000256" key="2">
    <source>
        <dbReference type="SAM" id="Coils"/>
    </source>
</evidence>
<dbReference type="EMBL" id="JAENIK010000012">
    <property type="protein sequence ID" value="MBK1817835.1"/>
    <property type="molecule type" value="Genomic_DNA"/>
</dbReference>
<comment type="caution">
    <text evidence="6">The sequence shown here is derived from an EMBL/GenBank/DDBJ whole genome shotgun (WGS) entry which is preliminary data.</text>
</comment>
<evidence type="ECO:0000256" key="1">
    <source>
        <dbReference type="PROSITE-ProRule" id="PRU00473"/>
    </source>
</evidence>
<evidence type="ECO:0000256" key="4">
    <source>
        <dbReference type="SAM" id="Phobius"/>
    </source>
</evidence>
<keyword evidence="4" id="KW-0812">Transmembrane</keyword>
<dbReference type="InterPro" id="IPR006665">
    <property type="entry name" value="OmpA-like"/>
</dbReference>
<proteinExistence type="predicted"/>
<dbReference type="SUPFAM" id="SSF103088">
    <property type="entry name" value="OmpA-like"/>
    <property type="match status" value="1"/>
</dbReference>
<evidence type="ECO:0000313" key="6">
    <source>
        <dbReference type="EMBL" id="MBK1817835.1"/>
    </source>
</evidence>
<sequence length="395" mass="42749">MSEDKSPLEKDEADESTDSASTNDCAPAKSNLPPAVALAFIIIALLGVLIVMVLKSGALGTSSSSHDNRLASLQSDLDARRAELNRQRAAMGLSPLEGGSEPIEDIAGRLKKDADSLVALAARFQQMLAEKDTALTAKNAELIGSEKTRIALTSENTRLQTELNRALASGSDVELLRRDLASLRTQRDALSEELAAAKLKMQNSSGAVSADDFADLKRRYDETLRAKEFFEARVKELEGDLSKAKLFASSENELLPAAVELFRQLRVLEGKSDSDISAAYSSFGVDLGANVLSKFTFATGSSALTPADEEIVRNVLSEIPDGDLLFVVGYASETGNVDGNRALSSDRATAVAQYYSSIKRPTQLVQAVYLGQTDRFSSKIPERNQLVEIWRIRKK</sequence>
<feature type="region of interest" description="Disordered" evidence="3">
    <location>
        <begin position="1"/>
        <end position="28"/>
    </location>
</feature>
<evidence type="ECO:0000313" key="7">
    <source>
        <dbReference type="Proteomes" id="UP000600139"/>
    </source>
</evidence>
<dbReference type="AlphaFoldDB" id="A0A934VD70"/>
<accession>A0A934VD70</accession>
<keyword evidence="2" id="KW-0175">Coiled coil</keyword>
<dbReference type="GO" id="GO:0016020">
    <property type="term" value="C:membrane"/>
    <property type="evidence" value="ECO:0007669"/>
    <property type="project" value="UniProtKB-UniRule"/>
</dbReference>
<dbReference type="Pfam" id="PF00691">
    <property type="entry name" value="OmpA"/>
    <property type="match status" value="1"/>
</dbReference>
<feature type="transmembrane region" description="Helical" evidence="4">
    <location>
        <begin position="35"/>
        <end position="54"/>
    </location>
</feature>
<protein>
    <submittedName>
        <fullName evidence="6">OmpA family protein</fullName>
    </submittedName>
</protein>
<dbReference type="RefSeq" id="WP_200352765.1">
    <property type="nucleotide sequence ID" value="NZ_BAABHZ010000001.1"/>
</dbReference>
<reference evidence="6" key="1">
    <citation type="submission" date="2021-01" db="EMBL/GenBank/DDBJ databases">
        <title>Modified the classification status of verrucomicrobia.</title>
        <authorList>
            <person name="Feng X."/>
        </authorList>
    </citation>
    <scope>NUCLEOTIDE SEQUENCE</scope>
    <source>
        <strain evidence="6">JCM 18052</strain>
    </source>
</reference>
<organism evidence="6 7">
    <name type="scientific">Luteolibacter yonseiensis</name>
    <dbReference type="NCBI Taxonomy" id="1144680"/>
    <lineage>
        <taxon>Bacteria</taxon>
        <taxon>Pseudomonadati</taxon>
        <taxon>Verrucomicrobiota</taxon>
        <taxon>Verrucomicrobiia</taxon>
        <taxon>Verrucomicrobiales</taxon>
        <taxon>Verrucomicrobiaceae</taxon>
        <taxon>Luteolibacter</taxon>
    </lineage>
</organism>
<keyword evidence="7" id="KW-1185">Reference proteome</keyword>
<dbReference type="PROSITE" id="PS51123">
    <property type="entry name" value="OMPA_2"/>
    <property type="match status" value="1"/>
</dbReference>
<gene>
    <name evidence="6" type="ORF">JIN84_19600</name>
</gene>
<evidence type="ECO:0000259" key="5">
    <source>
        <dbReference type="PROSITE" id="PS51123"/>
    </source>
</evidence>
<keyword evidence="1 4" id="KW-0472">Membrane</keyword>
<dbReference type="InterPro" id="IPR036737">
    <property type="entry name" value="OmpA-like_sf"/>
</dbReference>